<proteinExistence type="predicted"/>
<dbReference type="CDD" id="cd13963">
    <property type="entry name" value="PT_UbiA_2"/>
    <property type="match status" value="1"/>
</dbReference>
<comment type="caution">
    <text evidence="6">The sequence shown here is derived from an EMBL/GenBank/DDBJ whole genome shotgun (WGS) entry which is preliminary data.</text>
</comment>
<dbReference type="Gene3D" id="1.10.357.140">
    <property type="entry name" value="UbiA prenyltransferase"/>
    <property type="match status" value="1"/>
</dbReference>
<feature type="transmembrane region" description="Helical" evidence="5">
    <location>
        <begin position="390"/>
        <end position="412"/>
    </location>
</feature>
<dbReference type="Gene3D" id="3.40.50.1000">
    <property type="entry name" value="HAD superfamily/HAD-like"/>
    <property type="match status" value="1"/>
</dbReference>
<dbReference type="RefSeq" id="WP_390229469.1">
    <property type="nucleotide sequence ID" value="NZ_JBHSCN010000005.1"/>
</dbReference>
<gene>
    <name evidence="6" type="ORF">ACFOYW_12950</name>
</gene>
<feature type="transmembrane region" description="Helical" evidence="5">
    <location>
        <begin position="462"/>
        <end position="480"/>
    </location>
</feature>
<dbReference type="PANTHER" id="PTHR11048">
    <property type="entry name" value="PRENYLTRANSFERASES"/>
    <property type="match status" value="1"/>
</dbReference>
<reference evidence="7" key="1">
    <citation type="journal article" date="2019" name="Int. J. Syst. Evol. Microbiol.">
        <title>The Global Catalogue of Microorganisms (GCM) 10K type strain sequencing project: providing services to taxonomists for standard genome sequencing and annotation.</title>
        <authorList>
            <consortium name="The Broad Institute Genomics Platform"/>
            <consortium name="The Broad Institute Genome Sequencing Center for Infectious Disease"/>
            <person name="Wu L."/>
            <person name="Ma J."/>
        </authorList>
    </citation>
    <scope>NUCLEOTIDE SEQUENCE [LARGE SCALE GENOMIC DNA]</scope>
    <source>
        <strain evidence="7">CGMCC 1.10363</strain>
    </source>
</reference>
<sequence>MVDIEGTPVIGAQVLCVDLDETLIRSDLLWEATVRFLAGNPLRVIAVIAMVLRGPARLKSWLAARVSLEAELLPYNQAVVALVTAARADGAHTVLATASPEPYARQVADALGIFDEVIATEGGVNLSGRAKAQALIERFGERGFTYAGNSQRDLNVWRHAGRAISVDASAAVQSGIATMGIESENLRTPRPSWRVWLRQVRLHQSVKNALVFVPLLASLRERSWADAGESVLAFVAFTLLTSVVYIWNDLSDLDSDRAHATKRYRPLASGTIGIPQALVVCVLCGAGAFVTALFLNPLVAAILALYLVTTSCYSAFVKRIAVADVIVLAALYIIRVLAGCAALLIVPSVWLLLYCVFIFFSLALMKRCAELGRRVDTARSGRGYLPKDRGVLTSLGITSGVASILVFGLYINSLAADRLYDAPVLLWLAVPVLLYWIARAWMLTDRGSMHDDPVVFALRDPASVITAGVLAAIAAAAVVVPL</sequence>
<evidence type="ECO:0000313" key="7">
    <source>
        <dbReference type="Proteomes" id="UP001595900"/>
    </source>
</evidence>
<keyword evidence="4 5" id="KW-0472">Membrane</keyword>
<feature type="transmembrane region" description="Helical" evidence="5">
    <location>
        <begin position="424"/>
        <end position="442"/>
    </location>
</feature>
<keyword evidence="2 5" id="KW-0812">Transmembrane</keyword>
<dbReference type="PANTHER" id="PTHR11048:SF5">
    <property type="entry name" value="DECAPRENYL-PHOSPHATE PHOSPHORIBOSYLTRANSFERASE"/>
    <property type="match status" value="1"/>
</dbReference>
<dbReference type="InterPro" id="IPR000537">
    <property type="entry name" value="UbiA_prenyltransferase"/>
</dbReference>
<evidence type="ECO:0000256" key="5">
    <source>
        <dbReference type="SAM" id="Phobius"/>
    </source>
</evidence>
<feature type="transmembrane region" description="Helical" evidence="5">
    <location>
        <begin position="277"/>
        <end position="308"/>
    </location>
</feature>
<protein>
    <submittedName>
        <fullName evidence="6">UbiA family prenyltransferase</fullName>
    </submittedName>
</protein>
<dbReference type="InterPro" id="IPR023214">
    <property type="entry name" value="HAD_sf"/>
</dbReference>
<keyword evidence="3 5" id="KW-1133">Transmembrane helix</keyword>
<evidence type="ECO:0000256" key="2">
    <source>
        <dbReference type="ARBA" id="ARBA00022692"/>
    </source>
</evidence>
<dbReference type="EMBL" id="JBHSCN010000005">
    <property type="protein sequence ID" value="MFC4244282.1"/>
    <property type="molecule type" value="Genomic_DNA"/>
</dbReference>
<evidence type="ECO:0000256" key="1">
    <source>
        <dbReference type="ARBA" id="ARBA00004141"/>
    </source>
</evidence>
<evidence type="ECO:0000256" key="3">
    <source>
        <dbReference type="ARBA" id="ARBA00022989"/>
    </source>
</evidence>
<evidence type="ECO:0000256" key="4">
    <source>
        <dbReference type="ARBA" id="ARBA00023136"/>
    </source>
</evidence>
<accession>A0ABV8Q7D3</accession>
<dbReference type="InterPro" id="IPR036412">
    <property type="entry name" value="HAD-like_sf"/>
</dbReference>
<dbReference type="InterPro" id="IPR044878">
    <property type="entry name" value="UbiA_sf"/>
</dbReference>
<organism evidence="6 7">
    <name type="scientific">Gryllotalpicola reticulitermitis</name>
    <dbReference type="NCBI Taxonomy" id="1184153"/>
    <lineage>
        <taxon>Bacteria</taxon>
        <taxon>Bacillati</taxon>
        <taxon>Actinomycetota</taxon>
        <taxon>Actinomycetes</taxon>
        <taxon>Micrococcales</taxon>
        <taxon>Microbacteriaceae</taxon>
        <taxon>Gryllotalpicola</taxon>
    </lineage>
</organism>
<name>A0ABV8Q7D3_9MICO</name>
<dbReference type="InterPro" id="IPR039653">
    <property type="entry name" value="Prenyltransferase"/>
</dbReference>
<dbReference type="NCBIfam" id="NF006088">
    <property type="entry name" value="PRK08238.1"/>
    <property type="match status" value="1"/>
</dbReference>
<dbReference type="Pfam" id="PF12710">
    <property type="entry name" value="HAD"/>
    <property type="match status" value="1"/>
</dbReference>
<dbReference type="Proteomes" id="UP001595900">
    <property type="component" value="Unassembled WGS sequence"/>
</dbReference>
<comment type="subcellular location">
    <subcellularLocation>
        <location evidence="1">Membrane</location>
        <topology evidence="1">Multi-pass membrane protein</topology>
    </subcellularLocation>
</comment>
<evidence type="ECO:0000313" key="6">
    <source>
        <dbReference type="EMBL" id="MFC4244282.1"/>
    </source>
</evidence>
<dbReference type="SUPFAM" id="SSF56784">
    <property type="entry name" value="HAD-like"/>
    <property type="match status" value="1"/>
</dbReference>
<keyword evidence="7" id="KW-1185">Reference proteome</keyword>
<feature type="transmembrane region" description="Helical" evidence="5">
    <location>
        <begin position="230"/>
        <end position="247"/>
    </location>
</feature>
<dbReference type="Pfam" id="PF01040">
    <property type="entry name" value="UbiA"/>
    <property type="match status" value="1"/>
</dbReference>